<accession>A0ABZ2N8J7</accession>
<reference evidence="2 3" key="1">
    <citation type="submission" date="2024-02" db="EMBL/GenBank/DDBJ databases">
        <title>Seven novel Bacillus-like species.</title>
        <authorList>
            <person name="Liu G."/>
        </authorList>
    </citation>
    <scope>NUCLEOTIDE SEQUENCE [LARGE SCALE GENOMIC DNA]</scope>
    <source>
        <strain evidence="2 3">FJAT-52991</strain>
    </source>
</reference>
<sequence>MKKKQEKREPLMYIQQPSLHSPEASMQQSFHTKNVEIKDEEQKKKRRKEHRFVEKWDIEEEVNEKVKEGIKQEQSIEKSLEEKTKPSWLGIKPVKSFQKMTMDEKLGHLSTQFIPFPCEFICKDQSYRGILKEWTNKKIKIKSFKEEIVMIDRADLKHIRIIGPS</sequence>
<keyword evidence="2" id="KW-0167">Capsid protein</keyword>
<dbReference type="RefSeq" id="WP_338753588.1">
    <property type="nucleotide sequence ID" value="NZ_CP147404.1"/>
</dbReference>
<dbReference type="Proteomes" id="UP001387364">
    <property type="component" value="Chromosome"/>
</dbReference>
<evidence type="ECO:0000313" key="3">
    <source>
        <dbReference type="Proteomes" id="UP001387364"/>
    </source>
</evidence>
<feature type="region of interest" description="Disordered" evidence="1">
    <location>
        <begin position="1"/>
        <end position="49"/>
    </location>
</feature>
<gene>
    <name evidence="2" type="ORF">WDJ61_05125</name>
</gene>
<dbReference type="EMBL" id="CP147404">
    <property type="protein sequence ID" value="WXB94013.1"/>
    <property type="molecule type" value="Genomic_DNA"/>
</dbReference>
<keyword evidence="3" id="KW-1185">Reference proteome</keyword>
<proteinExistence type="predicted"/>
<dbReference type="Pfam" id="PF14153">
    <property type="entry name" value="Spore_coat_CotO"/>
    <property type="match status" value="1"/>
</dbReference>
<feature type="compositionally biased region" description="Polar residues" evidence="1">
    <location>
        <begin position="15"/>
        <end position="32"/>
    </location>
</feature>
<organism evidence="2 3">
    <name type="scientific">Bacillus kandeliae</name>
    <dbReference type="NCBI Taxonomy" id="3129297"/>
    <lineage>
        <taxon>Bacteria</taxon>
        <taxon>Bacillati</taxon>
        <taxon>Bacillota</taxon>
        <taxon>Bacilli</taxon>
        <taxon>Bacillales</taxon>
        <taxon>Bacillaceae</taxon>
        <taxon>Bacillus</taxon>
    </lineage>
</organism>
<evidence type="ECO:0000313" key="2">
    <source>
        <dbReference type="EMBL" id="WXB94013.1"/>
    </source>
</evidence>
<dbReference type="InterPro" id="IPR025439">
    <property type="entry name" value="Spore_coat_CotO"/>
</dbReference>
<name>A0ABZ2N8J7_9BACI</name>
<keyword evidence="2" id="KW-0946">Virion</keyword>
<feature type="compositionally biased region" description="Basic and acidic residues" evidence="1">
    <location>
        <begin position="33"/>
        <end position="43"/>
    </location>
</feature>
<evidence type="ECO:0000256" key="1">
    <source>
        <dbReference type="SAM" id="MobiDB-lite"/>
    </source>
</evidence>
<feature type="compositionally biased region" description="Basic and acidic residues" evidence="1">
    <location>
        <begin position="1"/>
        <end position="10"/>
    </location>
</feature>
<protein>
    <submittedName>
        <fullName evidence="2">CotO family spore coat protein</fullName>
    </submittedName>
</protein>